<protein>
    <recommendedName>
        <fullName evidence="5">Thrombospondin type 3 repeat-containing domain protein</fullName>
    </recommendedName>
</protein>
<dbReference type="AlphaFoldDB" id="V2XQ24"/>
<name>V2XQ24_9FIRM</name>
<dbReference type="Proteomes" id="UP000018227">
    <property type="component" value="Unassembled WGS sequence"/>
</dbReference>
<proteinExistence type="predicted"/>
<dbReference type="InterPro" id="IPR053180">
    <property type="entry name" value="Ca-binding_acidic-repeat"/>
</dbReference>
<sequence length="365" mass="41017">MKKTIRLRRRIQVLLPAVTLMFASIQITPVNAGTRTDRYSTEKSGLKCLIADQATEYVELKDGKIDKAYLYRAIYPRLIMDGKSIDDVRLADDFDEDGLTLAEEYEYDTNPFSKDSDEDGLSDRDEVSSYKTSPIKWDTDEDEMGDGTEIKSGLNPLNKDTDGNGITDNLEKITQILTFEEGYSDQLKDVDNLPIVKLRGVGDFSEKLSIEKITYDATILSINSLVGTAYDFICKDDSKFEQGELSFKIGGKLLKNNKLKDLVIAHFDKNGNILKLLKTAHNKTENTLTAKIRHFGIYMPVNSVKYLRSIFPEYKSIVIKKRKAGALSSLNQIWAKDVHTVIDLTKTLGTVLILPIIVVKIGTAH</sequence>
<accession>V2XQ24</accession>
<dbReference type="EMBL" id="ACIL03000005">
    <property type="protein sequence ID" value="ESL04279.1"/>
    <property type="molecule type" value="Genomic_DNA"/>
</dbReference>
<evidence type="ECO:0000313" key="4">
    <source>
        <dbReference type="Proteomes" id="UP000018227"/>
    </source>
</evidence>
<keyword evidence="4" id="KW-1185">Reference proteome</keyword>
<dbReference type="HOGENOM" id="CLU_757974_0_0_9"/>
<dbReference type="eggNOG" id="COG2304">
    <property type="taxonomic scope" value="Bacteria"/>
</dbReference>
<evidence type="ECO:0000256" key="2">
    <source>
        <dbReference type="SAM" id="SignalP"/>
    </source>
</evidence>
<organism evidence="3 4">
    <name type="scientific">Catonella morbi ATCC 51271</name>
    <dbReference type="NCBI Taxonomy" id="592026"/>
    <lineage>
        <taxon>Bacteria</taxon>
        <taxon>Bacillati</taxon>
        <taxon>Bacillota</taxon>
        <taxon>Clostridia</taxon>
        <taxon>Lachnospirales</taxon>
        <taxon>Lachnospiraceae</taxon>
        <taxon>Catonella</taxon>
    </lineage>
</organism>
<evidence type="ECO:0008006" key="5">
    <source>
        <dbReference type="Google" id="ProtNLM"/>
    </source>
</evidence>
<evidence type="ECO:0000256" key="1">
    <source>
        <dbReference type="SAM" id="MobiDB-lite"/>
    </source>
</evidence>
<feature type="chain" id="PRO_5004712110" description="Thrombospondin type 3 repeat-containing domain protein" evidence="2">
    <location>
        <begin position="33"/>
        <end position="365"/>
    </location>
</feature>
<dbReference type="OrthoDB" id="6372180at2"/>
<feature type="region of interest" description="Disordered" evidence="1">
    <location>
        <begin position="105"/>
        <end position="158"/>
    </location>
</feature>
<comment type="caution">
    <text evidence="3">The sequence shown here is derived from an EMBL/GenBank/DDBJ whole genome shotgun (WGS) entry which is preliminary data.</text>
</comment>
<dbReference type="PANTHER" id="PTHR37467">
    <property type="entry name" value="EXPORTED CALCIUM-BINDING GLYCOPROTEIN-RELATED"/>
    <property type="match status" value="1"/>
</dbReference>
<dbReference type="RefSeq" id="WP_023353519.1">
    <property type="nucleotide sequence ID" value="NZ_KI535366.1"/>
</dbReference>
<feature type="signal peptide" evidence="2">
    <location>
        <begin position="1"/>
        <end position="32"/>
    </location>
</feature>
<reference evidence="3 4" key="1">
    <citation type="submission" date="2013-06" db="EMBL/GenBank/DDBJ databases">
        <authorList>
            <person name="Weinstock G."/>
            <person name="Sodergren E."/>
            <person name="Clifton S."/>
            <person name="Fulton L."/>
            <person name="Fulton B."/>
            <person name="Courtney L."/>
            <person name="Fronick C."/>
            <person name="Harrison M."/>
            <person name="Strong C."/>
            <person name="Farmer C."/>
            <person name="Delahaunty K."/>
            <person name="Markovic C."/>
            <person name="Hall O."/>
            <person name="Minx P."/>
            <person name="Tomlinson C."/>
            <person name="Mitreva M."/>
            <person name="Nelson J."/>
            <person name="Hou S."/>
            <person name="Wollam A."/>
            <person name="Pepin K.H."/>
            <person name="Johnson M."/>
            <person name="Bhonagiri V."/>
            <person name="Nash W.E."/>
            <person name="Warren W."/>
            <person name="Chinwalla A."/>
            <person name="Mardis E.R."/>
            <person name="Wilson R.K."/>
        </authorList>
    </citation>
    <scope>NUCLEOTIDE SEQUENCE [LARGE SCALE GENOMIC DNA]</scope>
    <source>
        <strain evidence="3 4">ATCC 51271</strain>
    </source>
</reference>
<keyword evidence="2" id="KW-0732">Signal</keyword>
<evidence type="ECO:0000313" key="3">
    <source>
        <dbReference type="EMBL" id="ESL04279.1"/>
    </source>
</evidence>
<dbReference type="PANTHER" id="PTHR37467:SF1">
    <property type="entry name" value="EXPORTED CALCIUM-BINDING GLYCOPROTEIN"/>
    <property type="match status" value="1"/>
</dbReference>
<dbReference type="STRING" id="592026.GCWU0000282_000628"/>
<gene>
    <name evidence="3" type="ORF">GCWU0000282_000628</name>
</gene>